<organism evidence="2 3">
    <name type="scientific">Cryobacterium frigoriphilum</name>
    <dbReference type="NCBI Taxonomy" id="1259150"/>
    <lineage>
        <taxon>Bacteria</taxon>
        <taxon>Bacillati</taxon>
        <taxon>Actinomycetota</taxon>
        <taxon>Actinomycetes</taxon>
        <taxon>Micrococcales</taxon>
        <taxon>Microbacteriaceae</taxon>
        <taxon>Cryobacterium</taxon>
    </lineage>
</organism>
<feature type="transmembrane region" description="Helical" evidence="1">
    <location>
        <begin position="60"/>
        <end position="79"/>
    </location>
</feature>
<protein>
    <submittedName>
        <fullName evidence="2">Uncharacterized protein</fullName>
    </submittedName>
</protein>
<dbReference type="AlphaFoldDB" id="A0A4R8ZW35"/>
<feature type="transmembrane region" description="Helical" evidence="1">
    <location>
        <begin position="34"/>
        <end position="53"/>
    </location>
</feature>
<evidence type="ECO:0000313" key="3">
    <source>
        <dbReference type="Proteomes" id="UP000297447"/>
    </source>
</evidence>
<reference evidence="2 3" key="1">
    <citation type="submission" date="2019-03" db="EMBL/GenBank/DDBJ databases">
        <title>Genomics of glacier-inhabiting Cryobacterium strains.</title>
        <authorList>
            <person name="Liu Q."/>
            <person name="Xin Y.-H."/>
        </authorList>
    </citation>
    <scope>NUCLEOTIDE SEQUENCE [LARGE SCALE GENOMIC DNA]</scope>
    <source>
        <strain evidence="2 3">Hh14</strain>
    </source>
</reference>
<dbReference type="Proteomes" id="UP000297447">
    <property type="component" value="Unassembled WGS sequence"/>
</dbReference>
<comment type="caution">
    <text evidence="2">The sequence shown here is derived from an EMBL/GenBank/DDBJ whole genome shotgun (WGS) entry which is preliminary data.</text>
</comment>
<evidence type="ECO:0000256" key="1">
    <source>
        <dbReference type="SAM" id="Phobius"/>
    </source>
</evidence>
<name>A0A4R8ZW35_9MICO</name>
<gene>
    <name evidence="2" type="ORF">E3T55_14760</name>
</gene>
<dbReference type="OrthoDB" id="5124600at2"/>
<evidence type="ECO:0000313" key="2">
    <source>
        <dbReference type="EMBL" id="TFD47812.1"/>
    </source>
</evidence>
<feature type="transmembrane region" description="Helical" evidence="1">
    <location>
        <begin position="91"/>
        <end position="112"/>
    </location>
</feature>
<sequence>MSAVTRLWLAFAALGAGLIHVAVGASAPFPLAVLLVGFGIAELAWGVATLSLGRLPAPRAVTGAALIPVFVWGATAALGSGLGVSAEATGLPLYSMAVASLFNLFLAVVMAVHQRHRSAEAAAADAGGASAVSTRSTPAAAGGWRFLTALTLGGVLFSGLTTPALAATDAGQLAVPHGTSHSGH</sequence>
<proteinExistence type="predicted"/>
<keyword evidence="1" id="KW-0472">Membrane</keyword>
<keyword evidence="3" id="KW-1185">Reference proteome</keyword>
<keyword evidence="1" id="KW-1133">Transmembrane helix</keyword>
<accession>A0A4R8ZW35</accession>
<dbReference type="EMBL" id="SOHE01000060">
    <property type="protein sequence ID" value="TFD47812.1"/>
    <property type="molecule type" value="Genomic_DNA"/>
</dbReference>
<keyword evidence="1" id="KW-0812">Transmembrane</keyword>
<dbReference type="RefSeq" id="WP_134520314.1">
    <property type="nucleotide sequence ID" value="NZ_SOHE01000060.1"/>
</dbReference>